<keyword evidence="2 8" id="KW-0812">Transmembrane</keyword>
<evidence type="ECO:0000256" key="8">
    <source>
        <dbReference type="SAM" id="Phobius"/>
    </source>
</evidence>
<dbReference type="GO" id="GO:0007165">
    <property type="term" value="P:signal transduction"/>
    <property type="evidence" value="ECO:0007669"/>
    <property type="project" value="UniProtKB-KW"/>
</dbReference>
<evidence type="ECO:0000256" key="7">
    <source>
        <dbReference type="PROSITE-ProRule" id="PRU00284"/>
    </source>
</evidence>
<dbReference type="Gene3D" id="6.10.340.10">
    <property type="match status" value="1"/>
</dbReference>
<comment type="similarity">
    <text evidence="6">Belongs to the methyl-accepting chemotaxis (MCP) protein family.</text>
</comment>
<name>A0A6G7LXG0_9GAMM</name>
<dbReference type="PROSITE" id="PS50885">
    <property type="entry name" value="HAMP"/>
    <property type="match status" value="1"/>
</dbReference>
<feature type="domain" description="Methyl-accepting transducer" evidence="9">
    <location>
        <begin position="372"/>
        <end position="608"/>
    </location>
</feature>
<dbReference type="RefSeq" id="WP_071237272.1">
    <property type="nucleotide sequence ID" value="NZ_CP045857.1"/>
</dbReference>
<dbReference type="Pfam" id="PF00015">
    <property type="entry name" value="MCPsignal"/>
    <property type="match status" value="1"/>
</dbReference>
<evidence type="ECO:0000259" key="10">
    <source>
        <dbReference type="PROSITE" id="PS50885"/>
    </source>
</evidence>
<dbReference type="PANTHER" id="PTHR32089:SF119">
    <property type="entry name" value="METHYL-ACCEPTING CHEMOTAXIS PROTEIN CTPL"/>
    <property type="match status" value="1"/>
</dbReference>
<feature type="transmembrane region" description="Helical" evidence="8">
    <location>
        <begin position="293"/>
        <end position="312"/>
    </location>
</feature>
<evidence type="ECO:0000313" key="11">
    <source>
        <dbReference type="EMBL" id="QIJ06430.1"/>
    </source>
</evidence>
<keyword evidence="3 8" id="KW-1133">Transmembrane helix</keyword>
<dbReference type="PANTHER" id="PTHR32089">
    <property type="entry name" value="METHYL-ACCEPTING CHEMOTAXIS PROTEIN MCPB"/>
    <property type="match status" value="1"/>
</dbReference>
<protein>
    <submittedName>
        <fullName evidence="11">HAMP domain-containing protein</fullName>
    </submittedName>
</protein>
<dbReference type="EMBL" id="CP045857">
    <property type="protein sequence ID" value="QIJ06430.1"/>
    <property type="molecule type" value="Genomic_DNA"/>
</dbReference>
<sequence>MKISTLSLGASALLLLLAALLASLVLWSSEQRQEAELQSQTLQGLQQEFLVDIRANLDKYLASGDAGRLEQARAQLNDIHDRLPVDSQLAQELAQLVTALDGKYRAAGKLAGNPRQLLAHAETEMLDNNKRLADYGDQGLATAPQVAHEYLQLSRELPPLVYQLSQLTQDYLLGREQRLKPYLDSTITQLADWHDRLSALPLLGLYRTVEADEFALGDDEPEREEIGESYRAELLSLSSRYAKEVTNTEQQLLDNRQMQDALRADMHKLQQNLLTMAAEQQQRTDKLKHELQLWLYLALAVLALFAVAYLILQQLRVVKPLQLLNTAFSQLSESNTRERLNISRRCETGQIAAHFNALLNRFESEDEQQRQQLARISQSLSALVQKISEMAGSTRETQQVVDQARQQTLELSELAGLVSDSSASLATRAGNTAEQMHQSELEAQQMLEATDSTRTAVAECHQALASLDDSVAAVAGIIDVIGNIAGQTNLLALNAAIEAARAGEQGRGFAVVADEVRSLSSRTQSSLDEIGAILNRLTNANKSLGQSMDGIAEASDRQRQRAESLKQLAQEVRQQAFAMASGTQQGTEYAQSQLAHLQSFSSAMEQLRSQAITASEQGQAIASQVAAGVAEIEQNLGIKAA</sequence>
<dbReference type="InterPro" id="IPR004089">
    <property type="entry name" value="MCPsignal_dom"/>
</dbReference>
<feature type="domain" description="HAMP" evidence="10">
    <location>
        <begin position="315"/>
        <end position="367"/>
    </location>
</feature>
<evidence type="ECO:0000256" key="2">
    <source>
        <dbReference type="ARBA" id="ARBA00022692"/>
    </source>
</evidence>
<evidence type="ECO:0000256" key="6">
    <source>
        <dbReference type="ARBA" id="ARBA00029447"/>
    </source>
</evidence>
<evidence type="ECO:0000256" key="3">
    <source>
        <dbReference type="ARBA" id="ARBA00022989"/>
    </source>
</evidence>
<evidence type="ECO:0000259" key="9">
    <source>
        <dbReference type="PROSITE" id="PS50111"/>
    </source>
</evidence>
<dbReference type="SUPFAM" id="SSF58104">
    <property type="entry name" value="Methyl-accepting chemotaxis protein (MCP) signaling domain"/>
    <property type="match status" value="1"/>
</dbReference>
<dbReference type="PROSITE" id="PS50111">
    <property type="entry name" value="CHEMOTAXIS_TRANSDUC_2"/>
    <property type="match status" value="1"/>
</dbReference>
<proteinExistence type="inferred from homology"/>
<comment type="subcellular location">
    <subcellularLocation>
        <location evidence="1">Membrane</location>
        <topology evidence="1">Multi-pass membrane protein</topology>
    </subcellularLocation>
</comment>
<gene>
    <name evidence="11" type="ORF">GII14_21195</name>
</gene>
<dbReference type="AlphaFoldDB" id="A0A6G7LXG0"/>
<reference evidence="11 12" key="1">
    <citation type="submission" date="2019-11" db="EMBL/GenBank/DDBJ databases">
        <title>Complete Genome Sequence of Shewanella chilikensis Strain DC57, Isolated from Corroded Seal Rings at a floating production facility in Australia.</title>
        <authorList>
            <person name="Salgar-Chaparro S.J."/>
            <person name="Castillo-Villamizar G.A."/>
            <person name="Poehlein A."/>
            <person name="Daniel R."/>
            <person name="Machuca L."/>
        </authorList>
    </citation>
    <scope>NUCLEOTIDE SEQUENCE [LARGE SCALE GENOMIC DNA]</scope>
    <source>
        <strain evidence="11 12">DC57</strain>
    </source>
</reference>
<dbReference type="Proteomes" id="UP000502117">
    <property type="component" value="Chromosome"/>
</dbReference>
<evidence type="ECO:0000256" key="4">
    <source>
        <dbReference type="ARBA" id="ARBA00023136"/>
    </source>
</evidence>
<evidence type="ECO:0000313" key="12">
    <source>
        <dbReference type="Proteomes" id="UP000502117"/>
    </source>
</evidence>
<dbReference type="InterPro" id="IPR003660">
    <property type="entry name" value="HAMP_dom"/>
</dbReference>
<dbReference type="GO" id="GO:0006935">
    <property type="term" value="P:chemotaxis"/>
    <property type="evidence" value="ECO:0007669"/>
    <property type="project" value="UniProtKB-ARBA"/>
</dbReference>
<dbReference type="SMART" id="SM00283">
    <property type="entry name" value="MA"/>
    <property type="match status" value="1"/>
</dbReference>
<keyword evidence="4 8" id="KW-0472">Membrane</keyword>
<dbReference type="KEGG" id="schk:GII14_21195"/>
<keyword evidence="5 7" id="KW-0807">Transducer</keyword>
<dbReference type="Gene3D" id="1.10.287.950">
    <property type="entry name" value="Methyl-accepting chemotaxis protein"/>
    <property type="match status" value="1"/>
</dbReference>
<evidence type="ECO:0000256" key="1">
    <source>
        <dbReference type="ARBA" id="ARBA00004141"/>
    </source>
</evidence>
<evidence type="ECO:0000256" key="5">
    <source>
        <dbReference type="ARBA" id="ARBA00023224"/>
    </source>
</evidence>
<accession>A0A6G7LXG0</accession>
<dbReference type="GO" id="GO:0016020">
    <property type="term" value="C:membrane"/>
    <property type="evidence" value="ECO:0007669"/>
    <property type="project" value="UniProtKB-SubCell"/>
</dbReference>
<organism evidence="11 12">
    <name type="scientific">Shewanella chilikensis</name>
    <dbReference type="NCBI Taxonomy" id="558541"/>
    <lineage>
        <taxon>Bacteria</taxon>
        <taxon>Pseudomonadati</taxon>
        <taxon>Pseudomonadota</taxon>
        <taxon>Gammaproteobacteria</taxon>
        <taxon>Alteromonadales</taxon>
        <taxon>Shewanellaceae</taxon>
        <taxon>Shewanella</taxon>
    </lineage>
</organism>